<accession>A0A5D3E174</accession>
<dbReference type="Proteomes" id="UP000321947">
    <property type="component" value="Unassembled WGS sequence"/>
</dbReference>
<dbReference type="EMBL" id="SSTE01009560">
    <property type="protein sequence ID" value="KAA0053335.1"/>
    <property type="molecule type" value="Genomic_DNA"/>
</dbReference>
<evidence type="ECO:0000313" key="4">
    <source>
        <dbReference type="Proteomes" id="UP000321393"/>
    </source>
</evidence>
<evidence type="ECO:0000256" key="1">
    <source>
        <dbReference type="SAM" id="MobiDB-lite"/>
    </source>
</evidence>
<organism evidence="3 5">
    <name type="scientific">Cucumis melo var. makuwa</name>
    <name type="common">Oriental melon</name>
    <dbReference type="NCBI Taxonomy" id="1194695"/>
    <lineage>
        <taxon>Eukaryota</taxon>
        <taxon>Viridiplantae</taxon>
        <taxon>Streptophyta</taxon>
        <taxon>Embryophyta</taxon>
        <taxon>Tracheophyta</taxon>
        <taxon>Spermatophyta</taxon>
        <taxon>Magnoliopsida</taxon>
        <taxon>eudicotyledons</taxon>
        <taxon>Gunneridae</taxon>
        <taxon>Pentapetalae</taxon>
        <taxon>rosids</taxon>
        <taxon>fabids</taxon>
        <taxon>Cucurbitales</taxon>
        <taxon>Cucurbitaceae</taxon>
        <taxon>Benincaseae</taxon>
        <taxon>Cucumis</taxon>
    </lineage>
</organism>
<dbReference type="Proteomes" id="UP000321393">
    <property type="component" value="Unassembled WGS sequence"/>
</dbReference>
<evidence type="ECO:0000313" key="5">
    <source>
        <dbReference type="Proteomes" id="UP000321947"/>
    </source>
</evidence>
<comment type="caution">
    <text evidence="3">The sequence shown here is derived from an EMBL/GenBank/DDBJ whole genome shotgun (WGS) entry which is preliminary data.</text>
</comment>
<sequence length="228" mass="26945">MRRRSSLNSFHSQNRKNEGEKKKGRDDRRVLCHRVQSPLPSPSPYVLAAVYRQWVYHGESLSFRATKNFEEGTSSNNPFDEGTNSRQFNEEDDMFGVMSYRRNNFLETDAMFLEFEDNLHNLEGRVVVRGRLCGVGAPRCYQWAHSDDDCPWNGEAYFPTRCLLQPGDRRRIFVLDFNDQAMNKFVEHQMLTTFKEFQRDCHRHFKKYNNLEEARANLPNVLVGRYED</sequence>
<dbReference type="EMBL" id="SSTD01001846">
    <property type="protein sequence ID" value="TYK29205.1"/>
    <property type="molecule type" value="Genomic_DNA"/>
</dbReference>
<proteinExistence type="predicted"/>
<evidence type="ECO:0000313" key="2">
    <source>
        <dbReference type="EMBL" id="KAA0053335.1"/>
    </source>
</evidence>
<gene>
    <name evidence="3" type="ORF">E5676_scaffold880G00190</name>
    <name evidence="2" type="ORF">E6C27_scaffold27G00210</name>
</gene>
<protein>
    <submittedName>
        <fullName evidence="3">CACTA en-spm transposon protein</fullName>
    </submittedName>
</protein>
<dbReference type="AlphaFoldDB" id="A0A5D3E174"/>
<feature type="region of interest" description="Disordered" evidence="1">
    <location>
        <begin position="1"/>
        <end position="29"/>
    </location>
</feature>
<evidence type="ECO:0000313" key="3">
    <source>
        <dbReference type="EMBL" id="TYK29205.1"/>
    </source>
</evidence>
<feature type="compositionally biased region" description="Basic and acidic residues" evidence="1">
    <location>
        <begin position="15"/>
        <end position="29"/>
    </location>
</feature>
<name>A0A5D3E174_CUCMM</name>
<reference evidence="4 5" key="1">
    <citation type="submission" date="2019-08" db="EMBL/GenBank/DDBJ databases">
        <title>Draft genome sequences of two oriental melons (Cucumis melo L. var makuwa).</title>
        <authorList>
            <person name="Kwon S.-Y."/>
        </authorList>
    </citation>
    <scope>NUCLEOTIDE SEQUENCE [LARGE SCALE GENOMIC DNA]</scope>
    <source>
        <strain evidence="5">cv. Chang Bougi</strain>
        <strain evidence="4">cv. SW 3</strain>
        <tissue evidence="3">Leaf</tissue>
    </source>
</reference>
<feature type="compositionally biased region" description="Polar residues" evidence="1">
    <location>
        <begin position="1"/>
        <end position="12"/>
    </location>
</feature>